<dbReference type="PANTHER" id="PTHR45588">
    <property type="entry name" value="TPR DOMAIN-CONTAINING PROTEIN"/>
    <property type="match status" value="1"/>
</dbReference>
<comment type="caution">
    <text evidence="2">The sequence shown here is derived from an EMBL/GenBank/DDBJ whole genome shotgun (WGS) entry which is preliminary data.</text>
</comment>
<evidence type="ECO:0000313" key="3">
    <source>
        <dbReference type="Proteomes" id="UP000536534"/>
    </source>
</evidence>
<feature type="chain" id="PRO_5030876887" description="Tetratricopeptide repeat protein" evidence="1">
    <location>
        <begin position="20"/>
        <end position="613"/>
    </location>
</feature>
<dbReference type="AlphaFoldDB" id="A0A7X7R7J0"/>
<dbReference type="Proteomes" id="UP000536534">
    <property type="component" value="Unassembled WGS sequence"/>
</dbReference>
<evidence type="ECO:0008006" key="4">
    <source>
        <dbReference type="Google" id="ProtNLM"/>
    </source>
</evidence>
<dbReference type="EMBL" id="JAAYYV010000192">
    <property type="protein sequence ID" value="NLF54190.1"/>
    <property type="molecule type" value="Genomic_DNA"/>
</dbReference>
<evidence type="ECO:0000256" key="1">
    <source>
        <dbReference type="SAM" id="SignalP"/>
    </source>
</evidence>
<name>A0A7X7R7J0_9RHOO</name>
<evidence type="ECO:0000313" key="2">
    <source>
        <dbReference type="EMBL" id="NLF54190.1"/>
    </source>
</evidence>
<dbReference type="InterPro" id="IPR019734">
    <property type="entry name" value="TPR_rpt"/>
</dbReference>
<gene>
    <name evidence="2" type="ORF">GX576_07305</name>
</gene>
<keyword evidence="1" id="KW-0732">Signal</keyword>
<dbReference type="InterPro" id="IPR011990">
    <property type="entry name" value="TPR-like_helical_dom_sf"/>
</dbReference>
<organism evidence="2 3">
    <name type="scientific">Thauera phenolivorans</name>
    <dbReference type="NCBI Taxonomy" id="1792543"/>
    <lineage>
        <taxon>Bacteria</taxon>
        <taxon>Pseudomonadati</taxon>
        <taxon>Pseudomonadota</taxon>
        <taxon>Betaproteobacteria</taxon>
        <taxon>Rhodocyclales</taxon>
        <taxon>Zoogloeaceae</taxon>
        <taxon>Thauera</taxon>
    </lineage>
</organism>
<dbReference type="SMART" id="SM00028">
    <property type="entry name" value="TPR"/>
    <property type="match status" value="3"/>
</dbReference>
<sequence length="613" mass="65232">MFTRTLLVTALIGAGLVGAAALDGQRSARSTQDAAALVGLGQPYCTVQRADPQTRTFFRLALAAADEAAPPRTEVGPFSRAIADAAAIAQADADPALREDLGSLHYPITTSVPLAQRFFDQGLRLSYAFNHGEALRAFRKARTLDPDCAMCYWGEALVQGPNINAPMAASAVAPAFAAVSRARALAAGASAKEQTLIAALAERYAASVPDAERRAALDRAYAEAMQRVAARHPDDVDISLLTAEALMDLHPWDYWETGGFVPKGATAEIMQRLEGALAQAPDHPGAIHFYIHLTESSSDPSRALPHARRLGRLMPGAGHLVHMPFHTYYRVGMYKEAVAANREAVRVDEAYIARAAPTGIYPMAYYPHNVHSLMASAQMAGDGDTAIEAAGKLDAIVSAAAAREVAWVQPIKVAPYFAHAQFSALPTLLALPDPGAELPFVQAMWHYARGVGLALAGEHSGATAEAEAIARIGAANAFADLAAAGVPAKTVLALAERVVRGRIAQAGGEHAEAVRHFEAAVAIEDGLAYTEPPYWYYPTRQSLGAALLLAGDAERAEVVLRSSLARSPNNGWALFGLMKAYERRGDRAGVRVAGRLLEQAWMGKDELLELGRL</sequence>
<dbReference type="PANTHER" id="PTHR45588:SF1">
    <property type="entry name" value="WW DOMAIN-CONTAINING PROTEIN"/>
    <property type="match status" value="1"/>
</dbReference>
<dbReference type="SUPFAM" id="SSF48452">
    <property type="entry name" value="TPR-like"/>
    <property type="match status" value="2"/>
</dbReference>
<accession>A0A7X7R7J0</accession>
<reference evidence="2 3" key="1">
    <citation type="journal article" date="2020" name="Biotechnol. Biofuels">
        <title>New insights from the biogas microbiome by comprehensive genome-resolved metagenomics of nearly 1600 species originating from multiple anaerobic digesters.</title>
        <authorList>
            <person name="Campanaro S."/>
            <person name="Treu L."/>
            <person name="Rodriguez-R L.M."/>
            <person name="Kovalovszki A."/>
            <person name="Ziels R.M."/>
            <person name="Maus I."/>
            <person name="Zhu X."/>
            <person name="Kougias P.G."/>
            <person name="Basile A."/>
            <person name="Luo G."/>
            <person name="Schluter A."/>
            <person name="Konstantinidis K.T."/>
            <person name="Angelidaki I."/>
        </authorList>
    </citation>
    <scope>NUCLEOTIDE SEQUENCE [LARGE SCALE GENOMIC DNA]</scope>
    <source>
        <strain evidence="2">AS06rmzACSIP_256</strain>
    </source>
</reference>
<proteinExistence type="predicted"/>
<dbReference type="Gene3D" id="1.25.40.10">
    <property type="entry name" value="Tetratricopeptide repeat domain"/>
    <property type="match status" value="2"/>
</dbReference>
<feature type="signal peptide" evidence="1">
    <location>
        <begin position="1"/>
        <end position="19"/>
    </location>
</feature>
<protein>
    <recommendedName>
        <fullName evidence="4">Tetratricopeptide repeat protein</fullName>
    </recommendedName>
</protein>